<evidence type="ECO:0000256" key="5">
    <source>
        <dbReference type="ARBA" id="ARBA00010284"/>
    </source>
</evidence>
<dbReference type="GO" id="GO:0006633">
    <property type="term" value="P:fatty acid biosynthetic process"/>
    <property type="evidence" value="ECO:0007669"/>
    <property type="project" value="UniProtKB-KW"/>
</dbReference>
<dbReference type="eggNOG" id="COG0825">
    <property type="taxonomic scope" value="Bacteria"/>
</dbReference>
<reference evidence="21 22" key="1">
    <citation type="submission" date="2008-06" db="EMBL/GenBank/DDBJ databases">
        <title>Complete sequence of Pelodictyon phaeoclathratiforme BU-1.</title>
        <authorList>
            <consortium name="US DOE Joint Genome Institute"/>
            <person name="Lucas S."/>
            <person name="Copeland A."/>
            <person name="Lapidus A."/>
            <person name="Glavina del Rio T."/>
            <person name="Dalin E."/>
            <person name="Tice H."/>
            <person name="Bruce D."/>
            <person name="Goodwin L."/>
            <person name="Pitluck S."/>
            <person name="Schmutz J."/>
            <person name="Larimer F."/>
            <person name="Land M."/>
            <person name="Hauser L."/>
            <person name="Kyrpides N."/>
            <person name="Mikhailova N."/>
            <person name="Liu Z."/>
            <person name="Li T."/>
            <person name="Zhao F."/>
            <person name="Overmann J."/>
            <person name="Bryant D.A."/>
            <person name="Richardson P."/>
        </authorList>
    </citation>
    <scope>NUCLEOTIDE SEQUENCE [LARGE SCALE GENOMIC DNA]</scope>
    <source>
        <strain evidence="22">DSM 5477 / BU-1</strain>
    </source>
</reference>
<proteinExistence type="inferred from homology"/>
<dbReference type="InterPro" id="IPR011763">
    <property type="entry name" value="COA_CT_C"/>
</dbReference>
<dbReference type="RefSeq" id="WP_012507936.1">
    <property type="nucleotide sequence ID" value="NC_011060.1"/>
</dbReference>
<evidence type="ECO:0000256" key="6">
    <source>
        <dbReference type="ARBA" id="ARBA00011664"/>
    </source>
</evidence>
<keyword evidence="9" id="KW-0963">Cytoplasm</keyword>
<dbReference type="GO" id="GO:0016743">
    <property type="term" value="F:carboxyl- or carbamoyltransferase activity"/>
    <property type="evidence" value="ECO:0007669"/>
    <property type="project" value="InterPro"/>
</dbReference>
<comment type="cofactor">
    <cofactor evidence="1">
        <name>Zn(2+)</name>
        <dbReference type="ChEBI" id="CHEBI:29105"/>
    </cofactor>
</comment>
<feature type="domain" description="CoA carboxyltransferase C-terminal" evidence="20">
    <location>
        <begin position="16"/>
        <end position="277"/>
    </location>
</feature>
<keyword evidence="22" id="KW-1185">Reference proteome</keyword>
<comment type="subcellular location">
    <subcellularLocation>
        <location evidence="2">Cytoplasm</location>
    </subcellularLocation>
</comment>
<dbReference type="GO" id="GO:2001295">
    <property type="term" value="P:malonyl-CoA biosynthetic process"/>
    <property type="evidence" value="ECO:0007669"/>
    <property type="project" value="UniProtKB-UniPathway"/>
</dbReference>
<dbReference type="KEGG" id="pph:Ppha_1169"/>
<evidence type="ECO:0000256" key="9">
    <source>
        <dbReference type="ARBA" id="ARBA00022490"/>
    </source>
</evidence>
<dbReference type="PROSITE" id="PS50980">
    <property type="entry name" value="COA_CT_NTER"/>
    <property type="match status" value="1"/>
</dbReference>
<dbReference type="GO" id="GO:0009317">
    <property type="term" value="C:acetyl-CoA carboxylase complex"/>
    <property type="evidence" value="ECO:0007669"/>
    <property type="project" value="InterPro"/>
</dbReference>
<dbReference type="Gene3D" id="3.90.226.10">
    <property type="entry name" value="2-enoyl-CoA Hydratase, Chain A, domain 1"/>
    <property type="match status" value="2"/>
</dbReference>
<organism evidence="21 22">
    <name type="scientific">Pelodictyon phaeoclathratiforme (strain DSM 5477 / BU-1)</name>
    <dbReference type="NCBI Taxonomy" id="324925"/>
    <lineage>
        <taxon>Bacteria</taxon>
        <taxon>Pseudomonadati</taxon>
        <taxon>Chlorobiota</taxon>
        <taxon>Chlorobiia</taxon>
        <taxon>Chlorobiales</taxon>
        <taxon>Chlorobiaceae</taxon>
        <taxon>Chlorobium/Pelodictyon group</taxon>
        <taxon>Pelodictyon</taxon>
    </lineage>
</organism>
<evidence type="ECO:0000256" key="17">
    <source>
        <dbReference type="ARBA" id="ARBA00025280"/>
    </source>
</evidence>
<dbReference type="InterPro" id="IPR011762">
    <property type="entry name" value="COA_CT_N"/>
</dbReference>
<evidence type="ECO:0000256" key="15">
    <source>
        <dbReference type="ARBA" id="ARBA00023098"/>
    </source>
</evidence>
<evidence type="ECO:0000259" key="20">
    <source>
        <dbReference type="PROSITE" id="PS50989"/>
    </source>
</evidence>
<dbReference type="PROSITE" id="PS50989">
    <property type="entry name" value="COA_CT_CTER"/>
    <property type="match status" value="1"/>
</dbReference>
<keyword evidence="14" id="KW-0067">ATP-binding</keyword>
<evidence type="ECO:0000256" key="7">
    <source>
        <dbReference type="ARBA" id="ARBA00011883"/>
    </source>
</evidence>
<dbReference type="AlphaFoldDB" id="B4SGN1"/>
<keyword evidence="15" id="KW-0443">Lipid metabolism</keyword>
<dbReference type="HOGENOM" id="CLU_456121_0_0_10"/>
<dbReference type="Proteomes" id="UP000002724">
    <property type="component" value="Chromosome"/>
</dbReference>
<comment type="subunit">
    <text evidence="6">Acetyl-CoA carboxylase is a heterotetramer composed of biotin carboxyl carrier protein (AccB), biotin carboxylase (AccC) and two subunits of ACCase subunit beta/alpha.</text>
</comment>
<dbReference type="InterPro" id="IPR001095">
    <property type="entry name" value="Acetyl_CoA_COase_a_su"/>
</dbReference>
<keyword evidence="10" id="KW-0444">Lipid biosynthesis</keyword>
<keyword evidence="11" id="KW-0808">Transferase</keyword>
<evidence type="ECO:0000256" key="18">
    <source>
        <dbReference type="ARBA" id="ARBA00049152"/>
    </source>
</evidence>
<evidence type="ECO:0000256" key="16">
    <source>
        <dbReference type="ARBA" id="ARBA00023160"/>
    </source>
</evidence>
<dbReference type="PANTHER" id="PTHR42853">
    <property type="entry name" value="ACETYL-COENZYME A CARBOXYLASE CARBOXYL TRANSFERASE SUBUNIT ALPHA"/>
    <property type="match status" value="1"/>
</dbReference>
<keyword evidence="13" id="KW-0276">Fatty acid metabolism</keyword>
<dbReference type="InterPro" id="IPR000438">
    <property type="entry name" value="Acetyl_CoA_COase_Trfase_b_su"/>
</dbReference>
<gene>
    <name evidence="21" type="ordered locus">Ppha_1169</name>
</gene>
<dbReference type="UniPathway" id="UPA00655">
    <property type="reaction ID" value="UER00711"/>
</dbReference>
<dbReference type="eggNOG" id="COG0777">
    <property type="taxonomic scope" value="Bacteria"/>
</dbReference>
<evidence type="ECO:0000313" key="21">
    <source>
        <dbReference type="EMBL" id="ACF43444.1"/>
    </source>
</evidence>
<feature type="domain" description="CoA carboxyltransferase N-terminal" evidence="19">
    <location>
        <begin position="336"/>
        <end position="600"/>
    </location>
</feature>
<evidence type="ECO:0000256" key="4">
    <source>
        <dbReference type="ARBA" id="ARBA00006276"/>
    </source>
</evidence>
<evidence type="ECO:0000259" key="19">
    <source>
        <dbReference type="PROSITE" id="PS50980"/>
    </source>
</evidence>
<evidence type="ECO:0000256" key="3">
    <source>
        <dbReference type="ARBA" id="ARBA00004956"/>
    </source>
</evidence>
<evidence type="ECO:0000313" key="22">
    <source>
        <dbReference type="Proteomes" id="UP000002724"/>
    </source>
</evidence>
<comment type="function">
    <text evidence="17">Component of the acetyl coenzyme A carboxylase (ACC) complex. Biotin carboxylase (BC) catalyzes the carboxylation of biotin on its carrier protein (BCCP) and then the CO(2) group is transferred by the transcarboxylase to acetyl-CoA to form malonyl-CoA.</text>
</comment>
<dbReference type="InterPro" id="IPR029045">
    <property type="entry name" value="ClpP/crotonase-like_dom_sf"/>
</dbReference>
<keyword evidence="16" id="KW-0275">Fatty acid biosynthesis</keyword>
<evidence type="ECO:0000256" key="14">
    <source>
        <dbReference type="ARBA" id="ARBA00022840"/>
    </source>
</evidence>
<evidence type="ECO:0000256" key="8">
    <source>
        <dbReference type="ARBA" id="ARBA00018312"/>
    </source>
</evidence>
<evidence type="ECO:0000256" key="2">
    <source>
        <dbReference type="ARBA" id="ARBA00004496"/>
    </source>
</evidence>
<dbReference type="Pfam" id="PF03255">
    <property type="entry name" value="ACCA"/>
    <property type="match status" value="1"/>
</dbReference>
<name>B4SGN1_PELPB</name>
<dbReference type="EMBL" id="CP001110">
    <property type="protein sequence ID" value="ACF43444.1"/>
    <property type="molecule type" value="Genomic_DNA"/>
</dbReference>
<keyword evidence="12" id="KW-0547">Nucleotide-binding</keyword>
<evidence type="ECO:0000256" key="13">
    <source>
        <dbReference type="ARBA" id="ARBA00022832"/>
    </source>
</evidence>
<sequence length="600" mass="66976">MKHFYLPFEKKEGFSYSHESIEQLTEYEKYQLSFHPERPRHLDYLTVFEETEECLQNDLYGSCIIQTHRAVLRNGENAWWPVMLIGQQSAPTSDFALMRQLLRNPDEIAKWNQGMPTPAAFEKAIKAIELAEKEHRIIITIIDTAGADPTEESEGGGIAWKIGRCMQLLAEATVPTISVIINRGCSGGAIALTGCDAVLAMEFSTYMVISPEACSSILFRTRDKANFAAEISQITAQKALKNGIIDDIIIEPDGPAHHFPQSALQSFKSSMVKWLDQLSRIPSNELFAERMKRWEKIGQWDTISEEEIISFEKPVTYFIPKPKKILFVARHKNCIDNAGKKVLDPVLYSKLFADNFTCEICGHRYVRLTAHDYINLVLDNGSFVEHRNTRYIVDKDILDFPDYQKKIVEAQRKTGAAASFITGDATIEGVPVVFCATNFNFLGGSFCMSTAEKIWRASKTAIERGVPLVIQATGGGARMHEGCSSMVGLPKLHVAISSVEKAGLPVITIVTDPTLGGVAIGIGSRGIKLFEHNAGNIGFSGKRVIEQYTGKPTTRDFQTTWWLQQKGFVENTALPTNLKYKISELLSQHNIAQNQQEASL</sequence>
<dbReference type="STRING" id="324925.Ppha_1169"/>
<dbReference type="PRINTS" id="PR01070">
    <property type="entry name" value="ACCCTRFRASEB"/>
</dbReference>
<dbReference type="Pfam" id="PF01039">
    <property type="entry name" value="Carboxyl_trans"/>
    <property type="match status" value="1"/>
</dbReference>
<evidence type="ECO:0000256" key="10">
    <source>
        <dbReference type="ARBA" id="ARBA00022516"/>
    </source>
</evidence>
<evidence type="ECO:0000256" key="12">
    <source>
        <dbReference type="ARBA" id="ARBA00022741"/>
    </source>
</evidence>
<comment type="pathway">
    <text evidence="3">Lipid metabolism; malonyl-CoA biosynthesis; malonyl-CoA from acetyl-CoA: step 1/1.</text>
</comment>
<comment type="similarity">
    <text evidence="5">In the N-terminal section; belongs to the AccD/PCCB family.</text>
</comment>
<evidence type="ECO:0000256" key="1">
    <source>
        <dbReference type="ARBA" id="ARBA00001947"/>
    </source>
</evidence>
<dbReference type="SUPFAM" id="SSF52096">
    <property type="entry name" value="ClpP/crotonase"/>
    <property type="match status" value="2"/>
</dbReference>
<dbReference type="GO" id="GO:0005524">
    <property type="term" value="F:ATP binding"/>
    <property type="evidence" value="ECO:0007669"/>
    <property type="project" value="UniProtKB-KW"/>
</dbReference>
<dbReference type="GO" id="GO:0003989">
    <property type="term" value="F:acetyl-CoA carboxylase activity"/>
    <property type="evidence" value="ECO:0007669"/>
    <property type="project" value="InterPro"/>
</dbReference>
<protein>
    <recommendedName>
        <fullName evidence="8">Acetyl-coenzyme A carboxylase carboxyl transferase subunits beta/alpha</fullName>
        <ecNumber evidence="7">2.1.3.15</ecNumber>
    </recommendedName>
</protein>
<dbReference type="EC" id="2.1.3.15" evidence="7"/>
<accession>B4SGN1</accession>
<dbReference type="PANTHER" id="PTHR42853:SF3">
    <property type="entry name" value="ACETYL-COENZYME A CARBOXYLASE CARBOXYL TRANSFERASE SUBUNIT ALPHA, CHLOROPLASTIC"/>
    <property type="match status" value="1"/>
</dbReference>
<comment type="catalytic activity">
    <reaction evidence="18">
        <text>N(6)-carboxybiotinyl-L-lysyl-[protein] + acetyl-CoA = N(6)-biotinyl-L-lysyl-[protein] + malonyl-CoA</text>
        <dbReference type="Rhea" id="RHEA:54728"/>
        <dbReference type="Rhea" id="RHEA-COMP:10505"/>
        <dbReference type="Rhea" id="RHEA-COMP:10506"/>
        <dbReference type="ChEBI" id="CHEBI:57288"/>
        <dbReference type="ChEBI" id="CHEBI:57384"/>
        <dbReference type="ChEBI" id="CHEBI:83144"/>
        <dbReference type="ChEBI" id="CHEBI:83145"/>
        <dbReference type="EC" id="2.1.3.15"/>
    </reaction>
</comment>
<evidence type="ECO:0000256" key="11">
    <source>
        <dbReference type="ARBA" id="ARBA00022679"/>
    </source>
</evidence>
<comment type="similarity">
    <text evidence="4">In the C-terminal section; belongs to the AccA family.</text>
</comment>
<dbReference type="OrthoDB" id="9808023at2"/>
<dbReference type="InterPro" id="IPR034733">
    <property type="entry name" value="AcCoA_carboxyl_beta"/>
</dbReference>